<accession>A0A6M3LQI1</accession>
<gene>
    <name evidence="1" type="ORF">MM415B06174_0002</name>
</gene>
<dbReference type="AlphaFoldDB" id="A0A6M3LQI1"/>
<reference evidence="1" key="1">
    <citation type="submission" date="2020-03" db="EMBL/GenBank/DDBJ databases">
        <title>The deep terrestrial virosphere.</title>
        <authorList>
            <person name="Holmfeldt K."/>
            <person name="Nilsson E."/>
            <person name="Simone D."/>
            <person name="Lopez-Fernandez M."/>
            <person name="Wu X."/>
            <person name="de Brujin I."/>
            <person name="Lundin D."/>
            <person name="Andersson A."/>
            <person name="Bertilsson S."/>
            <person name="Dopson M."/>
        </authorList>
    </citation>
    <scope>NUCLEOTIDE SEQUENCE</scope>
    <source>
        <strain evidence="1">MM415B06174</strain>
    </source>
</reference>
<dbReference type="EMBL" id="MT143501">
    <property type="protein sequence ID" value="QJA97516.1"/>
    <property type="molecule type" value="Genomic_DNA"/>
</dbReference>
<evidence type="ECO:0000313" key="1">
    <source>
        <dbReference type="EMBL" id="QJA97516.1"/>
    </source>
</evidence>
<proteinExistence type="predicted"/>
<organism evidence="1">
    <name type="scientific">viral metagenome</name>
    <dbReference type="NCBI Taxonomy" id="1070528"/>
    <lineage>
        <taxon>unclassified sequences</taxon>
        <taxon>metagenomes</taxon>
        <taxon>organismal metagenomes</taxon>
    </lineage>
</organism>
<sequence length="108" mass="12076">MRVYMAYSREGGASGVAILVFAHTVQEAKSLAWGVFSDFGITEEYIDVAARWLKGKDFLFKQANQDYLNDDIAHIIDDPVSCKNCGFWGYELDDGGYCADCQSEIKES</sequence>
<name>A0A6M3LQI1_9ZZZZ</name>
<protein>
    <submittedName>
        <fullName evidence="1">Uncharacterized protein</fullName>
    </submittedName>
</protein>